<evidence type="ECO:0000256" key="6">
    <source>
        <dbReference type="SAM" id="Phobius"/>
    </source>
</evidence>
<feature type="transmembrane region" description="Helical" evidence="6">
    <location>
        <begin position="246"/>
        <end position="272"/>
    </location>
</feature>
<evidence type="ECO:0000259" key="7">
    <source>
        <dbReference type="Pfam" id="PF01545"/>
    </source>
</evidence>
<dbReference type="PANTHER" id="PTHR13414:SF9">
    <property type="entry name" value="PROTON-COUPLED ZINC ANTIPORTER SLC30A9, MITOCHONDRIAL"/>
    <property type="match status" value="1"/>
</dbReference>
<dbReference type="InterPro" id="IPR002524">
    <property type="entry name" value="Cation_efflux"/>
</dbReference>
<dbReference type="GO" id="GO:0006882">
    <property type="term" value="P:intracellular zinc ion homeostasis"/>
    <property type="evidence" value="ECO:0007669"/>
    <property type="project" value="TreeGrafter"/>
</dbReference>
<dbReference type="InterPro" id="IPR058533">
    <property type="entry name" value="Cation_efflux_TM"/>
</dbReference>
<evidence type="ECO:0000256" key="5">
    <source>
        <dbReference type="ARBA" id="ARBA00023136"/>
    </source>
</evidence>
<feature type="transmembrane region" description="Helical" evidence="6">
    <location>
        <begin position="165"/>
        <end position="188"/>
    </location>
</feature>
<dbReference type="SUPFAM" id="SSF161111">
    <property type="entry name" value="Cation efflux protein transmembrane domain-like"/>
    <property type="match status" value="1"/>
</dbReference>
<sequence length="436" mass="47945">MVVLLRRHIYARLLFIPTPVPASIISSHIHHRPANYSLFASAIHRHLTTPDPRTAQDHLPSPPHDASLNPIRLHRGFFTRAKEIKSIYINDEHSQRAVTTALWCNFLVFSLKFGVWMATSSHVMLAEMVHSAADFANQALLAYGLSSSRRAPDAMHPYGYSKERFVWSLISAVGIFCLGSGATIVHGVQNLWTSEAPSNIHYAALVIGGSFAIEGASLVVAIDAVRKGAAAEGMKLRDYIWRGHDPTAVAVMTEDGAAVTGLLVAAASLVAVNKTGNAIYDPIGSIIVGNLLGMVAIFLIQRNRHALIGRAMDDHDMEKVLTFLKNDPVVDSLYDCKSEVIGPGFFRFKAEIDFNGVVVVQNYIKRTGREEWAKQFREAAKQDDDAMLLKVMSNYGEEIVTALGSEVDRLEKEIQEIVPGIRHVDIEAHNPIAPTP</sequence>
<evidence type="ECO:0000313" key="9">
    <source>
        <dbReference type="Proteomes" id="UP000594263"/>
    </source>
</evidence>
<dbReference type="Gramene" id="Kaladp0098s0251.1.v1.1">
    <property type="protein sequence ID" value="Kaladp0098s0251.1.v1.1"/>
    <property type="gene ID" value="Kaladp0098s0251.v1.1"/>
</dbReference>
<dbReference type="Pfam" id="PF01545">
    <property type="entry name" value="Cation_efflux"/>
    <property type="match status" value="1"/>
</dbReference>
<dbReference type="GO" id="GO:0008324">
    <property type="term" value="F:monoatomic cation transmembrane transporter activity"/>
    <property type="evidence" value="ECO:0007669"/>
    <property type="project" value="InterPro"/>
</dbReference>
<reference evidence="8" key="1">
    <citation type="submission" date="2021-01" db="UniProtKB">
        <authorList>
            <consortium name="EnsemblPlants"/>
        </authorList>
    </citation>
    <scope>IDENTIFICATION</scope>
</reference>
<comment type="subcellular location">
    <subcellularLocation>
        <location evidence="1">Membrane</location>
        <topology evidence="1">Multi-pass membrane protein</topology>
    </subcellularLocation>
</comment>
<evidence type="ECO:0000256" key="3">
    <source>
        <dbReference type="ARBA" id="ARBA00022692"/>
    </source>
</evidence>
<keyword evidence="9" id="KW-1185">Reference proteome</keyword>
<keyword evidence="4 6" id="KW-1133">Transmembrane helix</keyword>
<dbReference type="GO" id="GO:0016020">
    <property type="term" value="C:membrane"/>
    <property type="evidence" value="ECO:0007669"/>
    <property type="project" value="UniProtKB-SubCell"/>
</dbReference>
<dbReference type="GO" id="GO:0006829">
    <property type="term" value="P:zinc ion transport"/>
    <property type="evidence" value="ECO:0007669"/>
    <property type="project" value="InterPro"/>
</dbReference>
<name>A0A7N0V2C8_KALFE</name>
<dbReference type="Proteomes" id="UP000594263">
    <property type="component" value="Unplaced"/>
</dbReference>
<evidence type="ECO:0000256" key="4">
    <source>
        <dbReference type="ARBA" id="ARBA00022989"/>
    </source>
</evidence>
<proteinExistence type="predicted"/>
<dbReference type="PANTHER" id="PTHR13414">
    <property type="entry name" value="HUEL-CATION TRANSPORTER"/>
    <property type="match status" value="1"/>
</dbReference>
<dbReference type="AlphaFoldDB" id="A0A7N0V2C8"/>
<evidence type="ECO:0000256" key="1">
    <source>
        <dbReference type="ARBA" id="ARBA00004141"/>
    </source>
</evidence>
<keyword evidence="5 6" id="KW-0472">Membrane</keyword>
<organism evidence="8 9">
    <name type="scientific">Kalanchoe fedtschenkoi</name>
    <name type="common">Lavender scallops</name>
    <name type="synonym">South American air plant</name>
    <dbReference type="NCBI Taxonomy" id="63787"/>
    <lineage>
        <taxon>Eukaryota</taxon>
        <taxon>Viridiplantae</taxon>
        <taxon>Streptophyta</taxon>
        <taxon>Embryophyta</taxon>
        <taxon>Tracheophyta</taxon>
        <taxon>Spermatophyta</taxon>
        <taxon>Magnoliopsida</taxon>
        <taxon>eudicotyledons</taxon>
        <taxon>Gunneridae</taxon>
        <taxon>Pentapetalae</taxon>
        <taxon>Saxifragales</taxon>
        <taxon>Crassulaceae</taxon>
        <taxon>Kalanchoe</taxon>
    </lineage>
</organism>
<dbReference type="EnsemblPlants" id="Kaladp0098s0251.1.v1.1">
    <property type="protein sequence ID" value="Kaladp0098s0251.1.v1.1"/>
    <property type="gene ID" value="Kaladp0098s0251.v1.1"/>
</dbReference>
<keyword evidence="3 6" id="KW-0812">Transmembrane</keyword>
<dbReference type="Gene3D" id="1.20.1510.10">
    <property type="entry name" value="Cation efflux protein transmembrane domain"/>
    <property type="match status" value="1"/>
</dbReference>
<feature type="transmembrane region" description="Helical" evidence="6">
    <location>
        <begin position="200"/>
        <end position="225"/>
    </location>
</feature>
<protein>
    <recommendedName>
        <fullName evidence="7">Cation efflux protein transmembrane domain-containing protein</fullName>
    </recommendedName>
</protein>
<dbReference type="OMA" id="GIQNLWT"/>
<dbReference type="GO" id="GO:0005783">
    <property type="term" value="C:endoplasmic reticulum"/>
    <property type="evidence" value="ECO:0007669"/>
    <property type="project" value="TreeGrafter"/>
</dbReference>
<dbReference type="InterPro" id="IPR040177">
    <property type="entry name" value="SLC30A9"/>
</dbReference>
<feature type="domain" description="Cation efflux protein transmembrane" evidence="7">
    <location>
        <begin position="99"/>
        <end position="307"/>
    </location>
</feature>
<feature type="transmembrane region" description="Helical" evidence="6">
    <location>
        <begin position="278"/>
        <end position="300"/>
    </location>
</feature>
<evidence type="ECO:0000313" key="8">
    <source>
        <dbReference type="EnsemblPlants" id="Kaladp0098s0251.1.v1.1"/>
    </source>
</evidence>
<keyword evidence="2" id="KW-0813">Transport</keyword>
<evidence type="ECO:0000256" key="2">
    <source>
        <dbReference type="ARBA" id="ARBA00022448"/>
    </source>
</evidence>
<dbReference type="InterPro" id="IPR027469">
    <property type="entry name" value="Cation_efflux_TMD_sf"/>
</dbReference>
<dbReference type="NCBIfam" id="TIGR01297">
    <property type="entry name" value="CDF"/>
    <property type="match status" value="1"/>
</dbReference>
<accession>A0A7N0V2C8</accession>